<dbReference type="CDD" id="cd05471">
    <property type="entry name" value="pepsin_like"/>
    <property type="match status" value="1"/>
</dbReference>
<sequence>MLTIAFVVSALQLLVAASPSPLPNGVQQIDLARRQVHNATAPADVDGITAQIEGTLTKHAVGFDAFKENVGQVHPLVADLTGVTKRAPSSGQTPLVSDSGMWLGSMTAGTPVQGPFRVGFDTGSASLLLINAACTSTDCQSHPRYNPAVSTTSTDRKQQFNLKITDTETVSGQQYADTVSVVGVSATGQVLGAASTYPTSFNTLDNPPDGRMGLGYQAISAYKSPSVPQTLVAQNALVAPVFTFYMGPNTPLGPVTPRITFGAIDGTSYQGAITYTPVTTKGFWQINLDSVQANGQKSVGRTPAIIDTGSSLIVGDRANVERFYATVPGAQAFKNGLYTVPCDNIPAVTISIGGTAFPIDPQYFNQGPVSVGSTQCVGGIVAAPTTKPPMRYWSIGDVFLMNVYSIFDLGANRVGFATST</sequence>
<organism evidence="8 9">
    <name type="scientific">Cristinia sonorae</name>
    <dbReference type="NCBI Taxonomy" id="1940300"/>
    <lineage>
        <taxon>Eukaryota</taxon>
        <taxon>Fungi</taxon>
        <taxon>Dikarya</taxon>
        <taxon>Basidiomycota</taxon>
        <taxon>Agaricomycotina</taxon>
        <taxon>Agaricomycetes</taxon>
        <taxon>Agaricomycetidae</taxon>
        <taxon>Agaricales</taxon>
        <taxon>Pleurotineae</taxon>
        <taxon>Stephanosporaceae</taxon>
        <taxon>Cristinia</taxon>
    </lineage>
</organism>
<feature type="domain" description="Peptidase A1" evidence="7">
    <location>
        <begin position="102"/>
        <end position="417"/>
    </location>
</feature>
<dbReference type="Proteomes" id="UP000813824">
    <property type="component" value="Unassembled WGS sequence"/>
</dbReference>
<keyword evidence="2 5" id="KW-0064">Aspartyl protease</keyword>
<dbReference type="InterPro" id="IPR033121">
    <property type="entry name" value="PEPTIDASE_A1"/>
</dbReference>
<evidence type="ECO:0000256" key="4">
    <source>
        <dbReference type="PIRSR" id="PIRSR601461-2"/>
    </source>
</evidence>
<evidence type="ECO:0000259" key="7">
    <source>
        <dbReference type="PROSITE" id="PS51767"/>
    </source>
</evidence>
<reference evidence="8" key="1">
    <citation type="journal article" date="2021" name="New Phytol.">
        <title>Evolutionary innovations through gain and loss of genes in the ectomycorrhizal Boletales.</title>
        <authorList>
            <person name="Wu G."/>
            <person name="Miyauchi S."/>
            <person name="Morin E."/>
            <person name="Kuo A."/>
            <person name="Drula E."/>
            <person name="Varga T."/>
            <person name="Kohler A."/>
            <person name="Feng B."/>
            <person name="Cao Y."/>
            <person name="Lipzen A."/>
            <person name="Daum C."/>
            <person name="Hundley H."/>
            <person name="Pangilinan J."/>
            <person name="Johnson J."/>
            <person name="Barry K."/>
            <person name="LaButti K."/>
            <person name="Ng V."/>
            <person name="Ahrendt S."/>
            <person name="Min B."/>
            <person name="Choi I.G."/>
            <person name="Park H."/>
            <person name="Plett J.M."/>
            <person name="Magnuson J."/>
            <person name="Spatafora J.W."/>
            <person name="Nagy L.G."/>
            <person name="Henrissat B."/>
            <person name="Grigoriev I.V."/>
            <person name="Yang Z.L."/>
            <person name="Xu J."/>
            <person name="Martin F.M."/>
        </authorList>
    </citation>
    <scope>NUCLEOTIDE SEQUENCE</scope>
    <source>
        <strain evidence="8">KKN 215</strain>
    </source>
</reference>
<name>A0A8K0XL35_9AGAR</name>
<proteinExistence type="inferred from homology"/>
<dbReference type="PRINTS" id="PR00792">
    <property type="entry name" value="PEPSIN"/>
</dbReference>
<dbReference type="GO" id="GO:0006508">
    <property type="term" value="P:proteolysis"/>
    <property type="evidence" value="ECO:0007669"/>
    <property type="project" value="UniProtKB-KW"/>
</dbReference>
<dbReference type="InterPro" id="IPR034164">
    <property type="entry name" value="Pepsin-like_dom"/>
</dbReference>
<dbReference type="Gene3D" id="2.40.70.10">
    <property type="entry name" value="Acid Proteases"/>
    <property type="match status" value="2"/>
</dbReference>
<keyword evidence="5 8" id="KW-0645">Protease</keyword>
<dbReference type="Pfam" id="PF00026">
    <property type="entry name" value="Asp"/>
    <property type="match status" value="1"/>
</dbReference>
<feature type="signal peptide" evidence="6">
    <location>
        <begin position="1"/>
        <end position="17"/>
    </location>
</feature>
<protein>
    <submittedName>
        <fullName evidence="8">Acid protease</fullName>
    </submittedName>
</protein>
<dbReference type="InterPro" id="IPR001461">
    <property type="entry name" value="Aspartic_peptidase_A1"/>
</dbReference>
<dbReference type="InterPro" id="IPR021109">
    <property type="entry name" value="Peptidase_aspartic_dom_sf"/>
</dbReference>
<feature type="chain" id="PRO_5035425058" evidence="6">
    <location>
        <begin position="18"/>
        <end position="420"/>
    </location>
</feature>
<feature type="active site" evidence="3">
    <location>
        <position position="307"/>
    </location>
</feature>
<accession>A0A8K0XL35</accession>
<keyword evidence="6" id="KW-0732">Signal</keyword>
<evidence type="ECO:0000313" key="9">
    <source>
        <dbReference type="Proteomes" id="UP000813824"/>
    </source>
</evidence>
<feature type="active site" evidence="3">
    <location>
        <position position="121"/>
    </location>
</feature>
<dbReference type="PROSITE" id="PS51767">
    <property type="entry name" value="PEPTIDASE_A1"/>
    <property type="match status" value="1"/>
</dbReference>
<dbReference type="PROSITE" id="PS00141">
    <property type="entry name" value="ASP_PROTEASE"/>
    <property type="match status" value="1"/>
</dbReference>
<evidence type="ECO:0000313" key="8">
    <source>
        <dbReference type="EMBL" id="KAH8085454.1"/>
    </source>
</evidence>
<dbReference type="PANTHER" id="PTHR47966:SF51">
    <property type="entry name" value="BETA-SITE APP-CLEAVING ENZYME, ISOFORM A-RELATED"/>
    <property type="match status" value="1"/>
</dbReference>
<dbReference type="InterPro" id="IPR001969">
    <property type="entry name" value="Aspartic_peptidase_AS"/>
</dbReference>
<dbReference type="PANTHER" id="PTHR47966">
    <property type="entry name" value="BETA-SITE APP-CLEAVING ENZYME, ISOFORM A-RELATED"/>
    <property type="match status" value="1"/>
</dbReference>
<dbReference type="EMBL" id="JAEVFJ010000044">
    <property type="protein sequence ID" value="KAH8085454.1"/>
    <property type="molecule type" value="Genomic_DNA"/>
</dbReference>
<keyword evidence="5" id="KW-0378">Hydrolase</keyword>
<dbReference type="GO" id="GO:0004190">
    <property type="term" value="F:aspartic-type endopeptidase activity"/>
    <property type="evidence" value="ECO:0007669"/>
    <property type="project" value="UniProtKB-KW"/>
</dbReference>
<comment type="caution">
    <text evidence="8">The sequence shown here is derived from an EMBL/GenBank/DDBJ whole genome shotgun (WGS) entry which is preliminary data.</text>
</comment>
<dbReference type="AlphaFoldDB" id="A0A8K0XL35"/>
<keyword evidence="4" id="KW-1015">Disulfide bond</keyword>
<evidence type="ECO:0000256" key="1">
    <source>
        <dbReference type="ARBA" id="ARBA00007447"/>
    </source>
</evidence>
<gene>
    <name evidence="8" type="ORF">BXZ70DRAFT_957136</name>
</gene>
<evidence type="ECO:0000256" key="2">
    <source>
        <dbReference type="ARBA" id="ARBA00022750"/>
    </source>
</evidence>
<evidence type="ECO:0000256" key="6">
    <source>
        <dbReference type="SAM" id="SignalP"/>
    </source>
</evidence>
<evidence type="ECO:0000256" key="3">
    <source>
        <dbReference type="PIRSR" id="PIRSR601461-1"/>
    </source>
</evidence>
<evidence type="ECO:0000256" key="5">
    <source>
        <dbReference type="RuleBase" id="RU000454"/>
    </source>
</evidence>
<dbReference type="OrthoDB" id="15189at2759"/>
<comment type="similarity">
    <text evidence="1 5">Belongs to the peptidase A1 family.</text>
</comment>
<keyword evidence="9" id="KW-1185">Reference proteome</keyword>
<feature type="disulfide bond" evidence="4">
    <location>
        <begin position="134"/>
        <end position="139"/>
    </location>
</feature>
<dbReference type="SUPFAM" id="SSF50630">
    <property type="entry name" value="Acid proteases"/>
    <property type="match status" value="1"/>
</dbReference>